<evidence type="ECO:0000313" key="2">
    <source>
        <dbReference type="Proteomes" id="UP000010802"/>
    </source>
</evidence>
<name>L0S2P2_TEPAE</name>
<dbReference type="PATRIC" id="fig|1209989.3.peg.3068"/>
<sequence length="46" mass="5389">MIMVVDISKSNIDFDALKSRLSQKGQELAVRVDAQREEVFHFMHRI</sequence>
<dbReference type="Proteomes" id="UP000010802">
    <property type="component" value="Chromosome"/>
</dbReference>
<proteinExistence type="predicted"/>
<dbReference type="EMBL" id="HF563609">
    <property type="protein sequence ID" value="CCP27545.1"/>
    <property type="molecule type" value="Genomic_DNA"/>
</dbReference>
<reference evidence="2" key="1">
    <citation type="journal article" date="2013" name="Genome Announc.">
        <title>First genome sequence of a syntrophic acetate-oxidizing bacterium, Tepidanaerobacter acetatoxydans strain Re1.</title>
        <authorList>
            <person name="Manzoor S."/>
            <person name="Bongcam-Rudloff E."/>
            <person name="Schnurer A."/>
            <person name="Muller B."/>
        </authorList>
    </citation>
    <scope>NUCLEOTIDE SEQUENCE [LARGE SCALE GENOMIC DNA]</scope>
    <source>
        <strain evidence="2">Re1</strain>
    </source>
</reference>
<gene>
    <name evidence="1" type="ordered locus">TEPIRE1_2678</name>
</gene>
<dbReference type="AlphaFoldDB" id="L0S2P2"/>
<evidence type="ECO:0000313" key="1">
    <source>
        <dbReference type="EMBL" id="CCP27545.1"/>
    </source>
</evidence>
<organism evidence="1 2">
    <name type="scientific">Tepidanaerobacter acetatoxydans (strain DSM 21804 / JCM 16047 / Re1)</name>
    <dbReference type="NCBI Taxonomy" id="1209989"/>
    <lineage>
        <taxon>Bacteria</taxon>
        <taxon>Bacillati</taxon>
        <taxon>Bacillota</taxon>
        <taxon>Clostridia</taxon>
        <taxon>Thermosediminibacterales</taxon>
        <taxon>Tepidanaerobacteraceae</taxon>
        <taxon>Tepidanaerobacter</taxon>
    </lineage>
</organism>
<protein>
    <submittedName>
        <fullName evidence="1">Uncharacterized protein</fullName>
    </submittedName>
</protein>
<dbReference type="HOGENOM" id="CLU_3190051_0_0_9"/>
<keyword evidence="2" id="KW-1185">Reference proteome</keyword>
<dbReference type="KEGG" id="tae:TepiRe1_2678"/>
<dbReference type="Gene3D" id="3.30.70.260">
    <property type="match status" value="1"/>
</dbReference>
<accession>L0S2P2</accession>
<dbReference type="eggNOG" id="COG3830">
    <property type="taxonomic scope" value="Bacteria"/>
</dbReference>